<keyword evidence="2" id="KW-1185">Reference proteome</keyword>
<proteinExistence type="predicted"/>
<evidence type="ECO:0000313" key="1">
    <source>
        <dbReference type="EMBL" id="KRY24908.1"/>
    </source>
</evidence>
<dbReference type="InParanoid" id="A0A0V1AKV6"/>
<protein>
    <submittedName>
        <fullName evidence="1">Uncharacterized protein</fullName>
    </submittedName>
</protein>
<gene>
    <name evidence="1" type="ORF">T01_12553</name>
</gene>
<reference evidence="1 2" key="1">
    <citation type="submission" date="2015-01" db="EMBL/GenBank/DDBJ databases">
        <title>Evolution of Trichinella species and genotypes.</title>
        <authorList>
            <person name="Korhonen P.K."/>
            <person name="Edoardo P."/>
            <person name="Giuseppe L.R."/>
            <person name="Gasser R.B."/>
        </authorList>
    </citation>
    <scope>NUCLEOTIDE SEQUENCE [LARGE SCALE GENOMIC DNA]</scope>
    <source>
        <strain evidence="1">ISS3</strain>
    </source>
</reference>
<accession>A0A0V1AKV6</accession>
<feature type="non-terminal residue" evidence="1">
    <location>
        <position position="1"/>
    </location>
</feature>
<evidence type="ECO:0000313" key="2">
    <source>
        <dbReference type="Proteomes" id="UP000054776"/>
    </source>
</evidence>
<dbReference type="AlphaFoldDB" id="A0A0V1AKV6"/>
<name>A0A0V1AKV6_TRISP</name>
<sequence>LYQCYSMKTEPEHHSRRIAADAGYNNWRRGYEFASELVKSELTENRQRAVGRDDGTKDGVVCSAEHRVSSNDGNYQISHWCTSSLQSGRRNLGHVDTAISQLS</sequence>
<dbReference type="EMBL" id="JYDH01001334">
    <property type="protein sequence ID" value="KRY24908.1"/>
    <property type="molecule type" value="Genomic_DNA"/>
</dbReference>
<dbReference type="Proteomes" id="UP000054776">
    <property type="component" value="Unassembled WGS sequence"/>
</dbReference>
<comment type="caution">
    <text evidence="1">The sequence shown here is derived from an EMBL/GenBank/DDBJ whole genome shotgun (WGS) entry which is preliminary data.</text>
</comment>
<organism evidence="1 2">
    <name type="scientific">Trichinella spiralis</name>
    <name type="common">Trichina worm</name>
    <dbReference type="NCBI Taxonomy" id="6334"/>
    <lineage>
        <taxon>Eukaryota</taxon>
        <taxon>Metazoa</taxon>
        <taxon>Ecdysozoa</taxon>
        <taxon>Nematoda</taxon>
        <taxon>Enoplea</taxon>
        <taxon>Dorylaimia</taxon>
        <taxon>Trichinellida</taxon>
        <taxon>Trichinellidae</taxon>
        <taxon>Trichinella</taxon>
    </lineage>
</organism>